<dbReference type="Proteomes" id="UP000650833">
    <property type="component" value="Unassembled WGS sequence"/>
</dbReference>
<dbReference type="CDD" id="cd18787">
    <property type="entry name" value="SF2_C_DEAD"/>
    <property type="match status" value="1"/>
</dbReference>
<dbReference type="Gene3D" id="3.40.50.300">
    <property type="entry name" value="P-loop containing nucleotide triphosphate hydrolases"/>
    <property type="match status" value="2"/>
</dbReference>
<dbReference type="PANTHER" id="PTHR47959">
    <property type="entry name" value="ATP-DEPENDENT RNA HELICASE RHLE-RELATED"/>
    <property type="match status" value="1"/>
</dbReference>
<evidence type="ECO:0000256" key="8">
    <source>
        <dbReference type="PROSITE-ProRule" id="PRU00552"/>
    </source>
</evidence>
<dbReference type="AlphaFoldDB" id="A0A8H7QI70"/>
<dbReference type="GO" id="GO:0005524">
    <property type="term" value="F:ATP binding"/>
    <property type="evidence" value="ECO:0007669"/>
    <property type="project" value="UniProtKB-KW"/>
</dbReference>
<feature type="non-terminal residue" evidence="13">
    <location>
        <position position="1"/>
    </location>
</feature>
<evidence type="ECO:0000259" key="11">
    <source>
        <dbReference type="PROSITE" id="PS51194"/>
    </source>
</evidence>
<evidence type="ECO:0000256" key="2">
    <source>
        <dbReference type="ARBA" id="ARBA00022741"/>
    </source>
</evidence>
<dbReference type="SMART" id="SM00487">
    <property type="entry name" value="DEXDc"/>
    <property type="match status" value="1"/>
</dbReference>
<dbReference type="Pfam" id="PF00270">
    <property type="entry name" value="DEAD"/>
    <property type="match status" value="1"/>
</dbReference>
<dbReference type="PANTHER" id="PTHR47959:SF1">
    <property type="entry name" value="ATP-DEPENDENT RNA HELICASE DBPA"/>
    <property type="match status" value="1"/>
</dbReference>
<evidence type="ECO:0000256" key="5">
    <source>
        <dbReference type="ARBA" id="ARBA00022840"/>
    </source>
</evidence>
<dbReference type="PROSITE" id="PS51194">
    <property type="entry name" value="HELICASE_CTER"/>
    <property type="match status" value="1"/>
</dbReference>
<dbReference type="PROSITE" id="PS51195">
    <property type="entry name" value="Q_MOTIF"/>
    <property type="match status" value="1"/>
</dbReference>
<dbReference type="InterPro" id="IPR027417">
    <property type="entry name" value="P-loop_NTPase"/>
</dbReference>
<evidence type="ECO:0000256" key="1">
    <source>
        <dbReference type="ARBA" id="ARBA00012552"/>
    </source>
</evidence>
<keyword evidence="2 9" id="KW-0547">Nucleotide-binding</keyword>
<evidence type="ECO:0000256" key="6">
    <source>
        <dbReference type="ARBA" id="ARBA00022884"/>
    </source>
</evidence>
<feature type="domain" description="Helicase C-terminal" evidence="11">
    <location>
        <begin position="259"/>
        <end position="401"/>
    </location>
</feature>
<dbReference type="EC" id="3.6.4.13" evidence="1"/>
<dbReference type="Pfam" id="PF00271">
    <property type="entry name" value="Helicase_C"/>
    <property type="match status" value="1"/>
</dbReference>
<comment type="similarity">
    <text evidence="9">Belongs to the DEAD box helicase family.</text>
</comment>
<evidence type="ECO:0000259" key="12">
    <source>
        <dbReference type="PROSITE" id="PS51195"/>
    </source>
</evidence>
<feature type="domain" description="Helicase ATP-binding" evidence="10">
    <location>
        <begin position="50"/>
        <end position="221"/>
    </location>
</feature>
<comment type="caution">
    <text evidence="13">The sequence shown here is derived from an EMBL/GenBank/DDBJ whole genome shotgun (WGS) entry which is preliminary data.</text>
</comment>
<feature type="domain" description="DEAD-box RNA helicase Q" evidence="12">
    <location>
        <begin position="19"/>
        <end position="47"/>
    </location>
</feature>
<dbReference type="InterPro" id="IPR001650">
    <property type="entry name" value="Helicase_C-like"/>
</dbReference>
<dbReference type="InterPro" id="IPR014014">
    <property type="entry name" value="RNA_helicase_DEAD_Q_motif"/>
</dbReference>
<evidence type="ECO:0000256" key="9">
    <source>
        <dbReference type="RuleBase" id="RU000492"/>
    </source>
</evidence>
<organism evidence="13 14">
    <name type="scientific">Mucor plumbeus</name>
    <dbReference type="NCBI Taxonomy" id="97098"/>
    <lineage>
        <taxon>Eukaryota</taxon>
        <taxon>Fungi</taxon>
        <taxon>Fungi incertae sedis</taxon>
        <taxon>Mucoromycota</taxon>
        <taxon>Mucoromycotina</taxon>
        <taxon>Mucoromycetes</taxon>
        <taxon>Mucorales</taxon>
        <taxon>Mucorineae</taxon>
        <taxon>Mucoraceae</taxon>
        <taxon>Mucor</taxon>
    </lineage>
</organism>
<protein>
    <recommendedName>
        <fullName evidence="1">RNA helicase</fullName>
        <ecNumber evidence="1">3.6.4.13</ecNumber>
    </recommendedName>
</protein>
<dbReference type="InterPro" id="IPR050079">
    <property type="entry name" value="DEAD_box_RNA_helicase"/>
</dbReference>
<gene>
    <name evidence="13" type="ORF">INT46_006900</name>
</gene>
<dbReference type="SUPFAM" id="SSF52540">
    <property type="entry name" value="P-loop containing nucleoside triphosphate hydrolases"/>
    <property type="match status" value="1"/>
</dbReference>
<keyword evidence="14" id="KW-1185">Reference proteome</keyword>
<proteinExistence type="inferred from homology"/>
<dbReference type="GO" id="GO:0005829">
    <property type="term" value="C:cytosol"/>
    <property type="evidence" value="ECO:0007669"/>
    <property type="project" value="TreeGrafter"/>
</dbReference>
<evidence type="ECO:0000313" key="13">
    <source>
        <dbReference type="EMBL" id="KAG2192118.1"/>
    </source>
</evidence>
<comment type="catalytic activity">
    <reaction evidence="7">
        <text>ATP + H2O = ADP + phosphate + H(+)</text>
        <dbReference type="Rhea" id="RHEA:13065"/>
        <dbReference type="ChEBI" id="CHEBI:15377"/>
        <dbReference type="ChEBI" id="CHEBI:15378"/>
        <dbReference type="ChEBI" id="CHEBI:30616"/>
        <dbReference type="ChEBI" id="CHEBI:43474"/>
        <dbReference type="ChEBI" id="CHEBI:456216"/>
        <dbReference type="EC" id="3.6.4.13"/>
    </reaction>
</comment>
<accession>A0A8H7QI70</accession>
<dbReference type="InterPro" id="IPR014001">
    <property type="entry name" value="Helicase_ATP-bd"/>
</dbReference>
<name>A0A8H7QI70_9FUNG</name>
<feature type="short sequence motif" description="Q motif" evidence="8">
    <location>
        <begin position="19"/>
        <end position="47"/>
    </location>
</feature>
<evidence type="ECO:0000256" key="4">
    <source>
        <dbReference type="ARBA" id="ARBA00022806"/>
    </source>
</evidence>
<evidence type="ECO:0000313" key="14">
    <source>
        <dbReference type="Proteomes" id="UP000650833"/>
    </source>
</evidence>
<dbReference type="PROSITE" id="PS00039">
    <property type="entry name" value="DEAD_ATP_HELICASE"/>
    <property type="match status" value="1"/>
</dbReference>
<sequence>CCFCIKMKRSRDVTIEEKVEFDSLLQNKELLQGLKQSGYERPSPVQLKAIPMGRLGVDMIAQAKSGTGKTVVFGVITLEAINLAIAQPQAMIIAPTREIAIQIRDVIRNLGSFMPGLQCHAFIGGLAMQIDAKHANHCHIIVGTPGRIMSLLESKKLSTAFLKLVVLDEADRLMSNTFYPQIDYIFSKMKSTVFQVVAFSATFTDVLLELLSKFLKNPQTVRLTDGMPVLNEVQQYFIKTSTSNGDESNLQKYKQKFQAVEKILSQVPFYQGMIFVNSLPRSMELSRWLNEMGWKAGHIHAGISQDKRLSVMEDVRNFKLRILVCSDLIARGIDIDRVNLVINLDLPWEIETYLHRVGRTGRYGTSGIAVNLIGGTEDEDFLQKLIDEDIKIIPLPDKVSQNEYVKQLTETDQAQLNQHESQKIEVK</sequence>
<evidence type="ECO:0000256" key="7">
    <source>
        <dbReference type="ARBA" id="ARBA00047984"/>
    </source>
</evidence>
<dbReference type="EMBL" id="JAEPRC010000755">
    <property type="protein sequence ID" value="KAG2192118.1"/>
    <property type="molecule type" value="Genomic_DNA"/>
</dbReference>
<keyword evidence="4 9" id="KW-0347">Helicase</keyword>
<keyword evidence="6" id="KW-0694">RNA-binding</keyword>
<dbReference type="GO" id="GO:0003723">
    <property type="term" value="F:RNA binding"/>
    <property type="evidence" value="ECO:0007669"/>
    <property type="project" value="UniProtKB-KW"/>
</dbReference>
<dbReference type="PROSITE" id="PS51192">
    <property type="entry name" value="HELICASE_ATP_BIND_1"/>
    <property type="match status" value="1"/>
</dbReference>
<evidence type="ECO:0000256" key="3">
    <source>
        <dbReference type="ARBA" id="ARBA00022801"/>
    </source>
</evidence>
<dbReference type="GO" id="GO:0003724">
    <property type="term" value="F:RNA helicase activity"/>
    <property type="evidence" value="ECO:0007669"/>
    <property type="project" value="UniProtKB-EC"/>
</dbReference>
<dbReference type="InterPro" id="IPR000629">
    <property type="entry name" value="RNA-helicase_DEAD-box_CS"/>
</dbReference>
<dbReference type="InterPro" id="IPR011545">
    <property type="entry name" value="DEAD/DEAH_box_helicase_dom"/>
</dbReference>
<keyword evidence="5 9" id="KW-0067">ATP-binding</keyword>
<keyword evidence="3 9" id="KW-0378">Hydrolase</keyword>
<reference evidence="13" key="1">
    <citation type="submission" date="2020-12" db="EMBL/GenBank/DDBJ databases">
        <title>Metabolic potential, ecology and presence of endohyphal bacteria is reflected in genomic diversity of Mucoromycotina.</title>
        <authorList>
            <person name="Muszewska A."/>
            <person name="Okrasinska A."/>
            <person name="Steczkiewicz K."/>
            <person name="Drgas O."/>
            <person name="Orlowska M."/>
            <person name="Perlinska-Lenart U."/>
            <person name="Aleksandrzak-Piekarczyk T."/>
            <person name="Szatraj K."/>
            <person name="Zielenkiewicz U."/>
            <person name="Pilsyk S."/>
            <person name="Malc E."/>
            <person name="Mieczkowski P."/>
            <person name="Kruszewska J.S."/>
            <person name="Biernat P."/>
            <person name="Pawlowska J."/>
        </authorList>
    </citation>
    <scope>NUCLEOTIDE SEQUENCE</scope>
    <source>
        <strain evidence="13">CBS 226.32</strain>
    </source>
</reference>
<dbReference type="GO" id="GO:0016787">
    <property type="term" value="F:hydrolase activity"/>
    <property type="evidence" value="ECO:0007669"/>
    <property type="project" value="UniProtKB-KW"/>
</dbReference>
<evidence type="ECO:0000259" key="10">
    <source>
        <dbReference type="PROSITE" id="PS51192"/>
    </source>
</evidence>
<dbReference type="SMART" id="SM00490">
    <property type="entry name" value="HELICc"/>
    <property type="match status" value="1"/>
</dbReference>
<dbReference type="OrthoDB" id="434041at2759"/>